<evidence type="ECO:0000313" key="9">
    <source>
        <dbReference type="EMBL" id="CAD7280657.1"/>
    </source>
</evidence>
<gene>
    <name evidence="9" type="ORF">NMOB1V02_LOCUS8315</name>
</gene>
<evidence type="ECO:0000313" key="10">
    <source>
        <dbReference type="Proteomes" id="UP000678499"/>
    </source>
</evidence>
<feature type="transmembrane region" description="Helical" evidence="7">
    <location>
        <begin position="12"/>
        <end position="30"/>
    </location>
</feature>
<dbReference type="Pfam" id="PF08016">
    <property type="entry name" value="PKD_channel"/>
    <property type="match status" value="1"/>
</dbReference>
<feature type="transmembrane region" description="Helical" evidence="7">
    <location>
        <begin position="101"/>
        <end position="120"/>
    </location>
</feature>
<evidence type="ECO:0000256" key="3">
    <source>
        <dbReference type="ARBA" id="ARBA00022692"/>
    </source>
</evidence>
<dbReference type="PRINTS" id="PR01433">
    <property type="entry name" value="POLYCYSTIN2"/>
</dbReference>
<evidence type="ECO:0000259" key="8">
    <source>
        <dbReference type="Pfam" id="PF08016"/>
    </source>
</evidence>
<comment type="subcellular location">
    <subcellularLocation>
        <location evidence="1">Membrane</location>
        <topology evidence="1">Multi-pass membrane protein</topology>
    </subcellularLocation>
</comment>
<dbReference type="InterPro" id="IPR051223">
    <property type="entry name" value="Polycystin"/>
</dbReference>
<feature type="region of interest" description="Disordered" evidence="6">
    <location>
        <begin position="262"/>
        <end position="285"/>
    </location>
</feature>
<keyword evidence="10" id="KW-1185">Reference proteome</keyword>
<dbReference type="GO" id="GO:0016020">
    <property type="term" value="C:membrane"/>
    <property type="evidence" value="ECO:0007669"/>
    <property type="project" value="UniProtKB-SubCell"/>
</dbReference>
<protein>
    <recommendedName>
        <fullName evidence="8">Polycystin cation channel PKD1/PKD2 domain-containing protein</fullName>
    </recommendedName>
</protein>
<feature type="transmembrane region" description="Helical" evidence="7">
    <location>
        <begin position="201"/>
        <end position="226"/>
    </location>
</feature>
<proteinExistence type="inferred from homology"/>
<dbReference type="Proteomes" id="UP000678499">
    <property type="component" value="Unassembled WGS sequence"/>
</dbReference>
<dbReference type="EMBL" id="CAJPEX010002299">
    <property type="protein sequence ID" value="CAG0920809.1"/>
    <property type="molecule type" value="Genomic_DNA"/>
</dbReference>
<dbReference type="GO" id="GO:0005509">
    <property type="term" value="F:calcium ion binding"/>
    <property type="evidence" value="ECO:0007669"/>
    <property type="project" value="InterPro"/>
</dbReference>
<evidence type="ECO:0000256" key="2">
    <source>
        <dbReference type="ARBA" id="ARBA00007200"/>
    </source>
</evidence>
<keyword evidence="4 7" id="KW-1133">Transmembrane helix</keyword>
<evidence type="ECO:0000256" key="5">
    <source>
        <dbReference type="ARBA" id="ARBA00023136"/>
    </source>
</evidence>
<dbReference type="EMBL" id="OA884336">
    <property type="protein sequence ID" value="CAD7280657.1"/>
    <property type="molecule type" value="Genomic_DNA"/>
</dbReference>
<dbReference type="InterPro" id="IPR003915">
    <property type="entry name" value="PKD_2"/>
</dbReference>
<dbReference type="OrthoDB" id="444119at2759"/>
<comment type="similarity">
    <text evidence="2">Belongs to the polycystin family.</text>
</comment>
<dbReference type="PANTHER" id="PTHR10877">
    <property type="entry name" value="POLYCYSTIN FAMILY MEMBER"/>
    <property type="match status" value="1"/>
</dbReference>
<keyword evidence="3 7" id="KW-0812">Transmembrane</keyword>
<feature type="compositionally biased region" description="Basic and acidic residues" evidence="6">
    <location>
        <begin position="267"/>
        <end position="285"/>
    </location>
</feature>
<feature type="transmembrane region" description="Helical" evidence="7">
    <location>
        <begin position="50"/>
        <end position="68"/>
    </location>
</feature>
<evidence type="ECO:0000256" key="4">
    <source>
        <dbReference type="ARBA" id="ARBA00022989"/>
    </source>
</evidence>
<sequence length="408" mass="47010">MSDNGVHLPKSRNVIICEAAFAVFTLYFTVQIGRGIYNERGGFFRKYWNLTELALIIISYIGIAAYFIRLMMTSDILNTFEKTHGNGYIRMDKVLAVTETYSQMLAGVTFLAMIIFIKLLRYNKRVSGLGLMFKICWDDLIGFAVIFFIFFLAFVSMFYMFFSPRLSEWNTYIGAASTSFSILLGKFEFGSIQETNVVASVFFFFFNIAMSIIMINLMLTIIILAFEQVEKLQQESDQDFRVTAFIWARAKIYFGIGTDVRTHHHHPADPKDPRRNVTETVEHSKSVQEFPGKIDKMLDYLTHTTHEMQIWGHEKDKPPPPTTPPHPDTIGTVLSGLVFNPGPCSERRISLKERNKIKTIKLCLKEKKKNSLSLLHMHQKGEHLRKYFPASRVCQSRRSEPESLLARE</sequence>
<organism evidence="9">
    <name type="scientific">Notodromas monacha</name>
    <dbReference type="NCBI Taxonomy" id="399045"/>
    <lineage>
        <taxon>Eukaryota</taxon>
        <taxon>Metazoa</taxon>
        <taxon>Ecdysozoa</taxon>
        <taxon>Arthropoda</taxon>
        <taxon>Crustacea</taxon>
        <taxon>Oligostraca</taxon>
        <taxon>Ostracoda</taxon>
        <taxon>Podocopa</taxon>
        <taxon>Podocopida</taxon>
        <taxon>Cypridocopina</taxon>
        <taxon>Cypridoidea</taxon>
        <taxon>Cyprididae</taxon>
        <taxon>Notodromas</taxon>
    </lineage>
</organism>
<feature type="transmembrane region" description="Helical" evidence="7">
    <location>
        <begin position="140"/>
        <end position="163"/>
    </location>
</feature>
<dbReference type="InterPro" id="IPR013122">
    <property type="entry name" value="PKD1_2_channel"/>
</dbReference>
<dbReference type="AlphaFoldDB" id="A0A7R9BSC8"/>
<keyword evidence="5 7" id="KW-0472">Membrane</keyword>
<evidence type="ECO:0000256" key="6">
    <source>
        <dbReference type="SAM" id="MobiDB-lite"/>
    </source>
</evidence>
<evidence type="ECO:0000256" key="7">
    <source>
        <dbReference type="SAM" id="Phobius"/>
    </source>
</evidence>
<dbReference type="GO" id="GO:0050982">
    <property type="term" value="P:detection of mechanical stimulus"/>
    <property type="evidence" value="ECO:0007669"/>
    <property type="project" value="TreeGrafter"/>
</dbReference>
<accession>A0A7R9BSC8</accession>
<feature type="domain" description="Polycystin cation channel PKD1/PKD2" evidence="8">
    <location>
        <begin position="13"/>
        <end position="229"/>
    </location>
</feature>
<dbReference type="PANTHER" id="PTHR10877:SF194">
    <property type="entry name" value="LOCATION OF VULVA DEFECTIVE 1"/>
    <property type="match status" value="1"/>
</dbReference>
<evidence type="ECO:0000256" key="1">
    <source>
        <dbReference type="ARBA" id="ARBA00004141"/>
    </source>
</evidence>
<feature type="non-terminal residue" evidence="9">
    <location>
        <position position="1"/>
    </location>
</feature>
<reference evidence="9" key="1">
    <citation type="submission" date="2020-11" db="EMBL/GenBank/DDBJ databases">
        <authorList>
            <person name="Tran Van P."/>
        </authorList>
    </citation>
    <scope>NUCLEOTIDE SEQUENCE</scope>
</reference>
<feature type="transmembrane region" description="Helical" evidence="7">
    <location>
        <begin position="169"/>
        <end position="189"/>
    </location>
</feature>
<name>A0A7R9BSC8_9CRUS</name>
<dbReference type="GO" id="GO:0005262">
    <property type="term" value="F:calcium channel activity"/>
    <property type="evidence" value="ECO:0007669"/>
    <property type="project" value="TreeGrafter"/>
</dbReference>